<dbReference type="PANTHER" id="PTHR46922:SF4">
    <property type="entry name" value="DHHA1 DOMAIN PROTEIN"/>
    <property type="match status" value="1"/>
</dbReference>
<accession>A0A6J5LN19</accession>
<organism evidence="3">
    <name type="scientific">uncultured Caudovirales phage</name>
    <dbReference type="NCBI Taxonomy" id="2100421"/>
    <lineage>
        <taxon>Viruses</taxon>
        <taxon>Duplodnaviria</taxon>
        <taxon>Heunggongvirae</taxon>
        <taxon>Uroviricota</taxon>
        <taxon>Caudoviricetes</taxon>
        <taxon>Peduoviridae</taxon>
        <taxon>Maltschvirus</taxon>
        <taxon>Maltschvirus maltsch</taxon>
    </lineage>
</organism>
<dbReference type="EMBL" id="LR796293">
    <property type="protein sequence ID" value="CAB4134763.1"/>
    <property type="molecule type" value="Genomic_DNA"/>
</dbReference>
<dbReference type="EMBL" id="LR796243">
    <property type="protein sequence ID" value="CAB4130496.1"/>
    <property type="molecule type" value="Genomic_DNA"/>
</dbReference>
<dbReference type="InterPro" id="IPR038763">
    <property type="entry name" value="DHH_sf"/>
</dbReference>
<evidence type="ECO:0000313" key="2">
    <source>
        <dbReference type="EMBL" id="CAB4130496.1"/>
    </source>
</evidence>
<gene>
    <name evidence="2" type="ORF">UFOVP121_6</name>
    <name evidence="3" type="ORF">UFOVP277_11</name>
</gene>
<dbReference type="InterPro" id="IPR003156">
    <property type="entry name" value="DHHA1_dom"/>
</dbReference>
<dbReference type="SUPFAM" id="SSF64182">
    <property type="entry name" value="DHH phosphoesterases"/>
    <property type="match status" value="1"/>
</dbReference>
<feature type="domain" description="DHHA1" evidence="1">
    <location>
        <begin position="228"/>
        <end position="289"/>
    </location>
</feature>
<sequence>MNTIVYYHDHCTDGYGAAFVVYKLLGTDDVEYIPCSYNTAPPLVAQYKDNRVIIVDFSFSAEVMQSIFDNADHTTWLDHHKTAFEMFDKDINTGYTEKTNKTDIVLDNNRSGALLSYEHFFGPVDAPVMIRHIDDRDRWVFAMSGSRRFHAALQMLKPWSFRQWEELDNQFNDDVGSYNAFIELGDLLLKNEKRQIENAAKRPRQCSVLGHPGLAVNSTVHMSEIGHELANASGSYGLIYYIDADNNVKCSLRSNGDYDVSIMAKHFGGGGHKNAAGFTTDLQTLQRFLT</sequence>
<dbReference type="PANTHER" id="PTHR46922">
    <property type="entry name" value="DHHA1 DOMAIN PROTEIN"/>
    <property type="match status" value="1"/>
</dbReference>
<dbReference type="Gene3D" id="3.10.310.30">
    <property type="match status" value="1"/>
</dbReference>
<protein>
    <submittedName>
        <fullName evidence="3">DHHA1 domain containing protein</fullName>
    </submittedName>
</protein>
<evidence type="ECO:0000259" key="1">
    <source>
        <dbReference type="Pfam" id="PF02272"/>
    </source>
</evidence>
<evidence type="ECO:0000313" key="3">
    <source>
        <dbReference type="EMBL" id="CAB4134763.1"/>
    </source>
</evidence>
<reference evidence="3" key="1">
    <citation type="submission" date="2020-04" db="EMBL/GenBank/DDBJ databases">
        <authorList>
            <person name="Chiriac C."/>
            <person name="Salcher M."/>
            <person name="Ghai R."/>
            <person name="Kavagutti S V."/>
        </authorList>
    </citation>
    <scope>NUCLEOTIDE SEQUENCE</scope>
</reference>
<dbReference type="Pfam" id="PF02272">
    <property type="entry name" value="DHHA1"/>
    <property type="match status" value="1"/>
</dbReference>
<proteinExistence type="predicted"/>
<dbReference type="GO" id="GO:0003676">
    <property type="term" value="F:nucleic acid binding"/>
    <property type="evidence" value="ECO:0007669"/>
    <property type="project" value="InterPro"/>
</dbReference>
<name>A0A6J5LN19_9CAUD</name>